<evidence type="ECO:0000313" key="3">
    <source>
        <dbReference type="Proteomes" id="UP000467841"/>
    </source>
</evidence>
<sequence length="147" mass="16084">MKSGFKTGFGSTAAFGRSVGTIGRKSGRGRGRIDRIDRGRTDACRPLCCADARRCFPAAQLTSRTRTNASSDPGNYASRPAEDFHRPIPIRPTTPADRHNIRPRPFRLGQRPDCPADRPDDRPNAAVDPKPFLKPNPHNSSPKPAPT</sequence>
<feature type="compositionally biased region" description="Basic and acidic residues" evidence="1">
    <location>
        <begin position="114"/>
        <end position="123"/>
    </location>
</feature>
<dbReference type="AlphaFoldDB" id="A0A6D2KUH7"/>
<comment type="caution">
    <text evidence="2">The sequence shown here is derived from an EMBL/GenBank/DDBJ whole genome shotgun (WGS) entry which is preliminary data.</text>
</comment>
<keyword evidence="3" id="KW-1185">Reference proteome</keyword>
<evidence type="ECO:0000313" key="2">
    <source>
        <dbReference type="EMBL" id="CAA7051089.1"/>
    </source>
</evidence>
<evidence type="ECO:0000256" key="1">
    <source>
        <dbReference type="SAM" id="MobiDB-lite"/>
    </source>
</evidence>
<dbReference type="Proteomes" id="UP000467841">
    <property type="component" value="Unassembled WGS sequence"/>
</dbReference>
<proteinExistence type="predicted"/>
<protein>
    <submittedName>
        <fullName evidence="2">Uncharacterized protein</fullName>
    </submittedName>
</protein>
<accession>A0A6D2KUH7</accession>
<feature type="region of interest" description="Disordered" evidence="1">
    <location>
        <begin position="1"/>
        <end position="37"/>
    </location>
</feature>
<name>A0A6D2KUH7_9BRAS</name>
<organism evidence="2 3">
    <name type="scientific">Microthlaspi erraticum</name>
    <dbReference type="NCBI Taxonomy" id="1685480"/>
    <lineage>
        <taxon>Eukaryota</taxon>
        <taxon>Viridiplantae</taxon>
        <taxon>Streptophyta</taxon>
        <taxon>Embryophyta</taxon>
        <taxon>Tracheophyta</taxon>
        <taxon>Spermatophyta</taxon>
        <taxon>Magnoliopsida</taxon>
        <taxon>eudicotyledons</taxon>
        <taxon>Gunneridae</taxon>
        <taxon>Pentapetalae</taxon>
        <taxon>rosids</taxon>
        <taxon>malvids</taxon>
        <taxon>Brassicales</taxon>
        <taxon>Brassicaceae</taxon>
        <taxon>Coluteocarpeae</taxon>
        <taxon>Microthlaspi</taxon>
    </lineage>
</organism>
<dbReference type="EMBL" id="CACVBM020001463">
    <property type="protein sequence ID" value="CAA7051089.1"/>
    <property type="molecule type" value="Genomic_DNA"/>
</dbReference>
<feature type="compositionally biased region" description="Polar residues" evidence="1">
    <location>
        <begin position="137"/>
        <end position="147"/>
    </location>
</feature>
<feature type="region of interest" description="Disordered" evidence="1">
    <location>
        <begin position="59"/>
        <end position="147"/>
    </location>
</feature>
<reference evidence="2" key="1">
    <citation type="submission" date="2020-01" db="EMBL/GenBank/DDBJ databases">
        <authorList>
            <person name="Mishra B."/>
        </authorList>
    </citation>
    <scope>NUCLEOTIDE SEQUENCE [LARGE SCALE GENOMIC DNA]</scope>
</reference>
<feature type="compositionally biased region" description="Polar residues" evidence="1">
    <location>
        <begin position="60"/>
        <end position="73"/>
    </location>
</feature>
<gene>
    <name evidence="2" type="ORF">MERR_LOCUS38324</name>
</gene>